<keyword evidence="3" id="KW-1185">Reference proteome</keyword>
<dbReference type="Pfam" id="PF10745">
    <property type="entry name" value="DUF2530"/>
    <property type="match status" value="1"/>
</dbReference>
<evidence type="ECO:0000256" key="1">
    <source>
        <dbReference type="SAM" id="Phobius"/>
    </source>
</evidence>
<reference evidence="2 3" key="1">
    <citation type="submission" date="2018-03" db="EMBL/GenBank/DDBJ databases">
        <title>Genomic Encyclopedia of Archaeal and Bacterial Type Strains, Phase II (KMG-II): from individual species to whole genera.</title>
        <authorList>
            <person name="Goeker M."/>
        </authorList>
    </citation>
    <scope>NUCLEOTIDE SEQUENCE [LARGE SCALE GENOMIC DNA]</scope>
    <source>
        <strain evidence="2 3">DSM 19711</strain>
    </source>
</reference>
<organism evidence="2 3">
    <name type="scientific">Kineococcus rhizosphaerae</name>
    <dbReference type="NCBI Taxonomy" id="559628"/>
    <lineage>
        <taxon>Bacteria</taxon>
        <taxon>Bacillati</taxon>
        <taxon>Actinomycetota</taxon>
        <taxon>Actinomycetes</taxon>
        <taxon>Kineosporiales</taxon>
        <taxon>Kineosporiaceae</taxon>
        <taxon>Kineococcus</taxon>
    </lineage>
</organism>
<gene>
    <name evidence="2" type="ORF">CLV37_10912</name>
</gene>
<comment type="caution">
    <text evidence="2">The sequence shown here is derived from an EMBL/GenBank/DDBJ whole genome shotgun (WGS) entry which is preliminary data.</text>
</comment>
<keyword evidence="1" id="KW-0812">Transmembrane</keyword>
<sequence>MPLFLPPSKAKPPPPPLRTDDRRAVLVGLGVWAVLLVVALAVPEVRGTGEGRWLGSCVAGLLLGLVGLGYVHRRERRGRRDR</sequence>
<dbReference type="EMBL" id="PVZF01000009">
    <property type="protein sequence ID" value="PRY12827.1"/>
    <property type="molecule type" value="Genomic_DNA"/>
</dbReference>
<keyword evidence="1" id="KW-1133">Transmembrane helix</keyword>
<dbReference type="InterPro" id="IPR019681">
    <property type="entry name" value="DUF2530"/>
</dbReference>
<feature type="transmembrane region" description="Helical" evidence="1">
    <location>
        <begin position="53"/>
        <end position="72"/>
    </location>
</feature>
<proteinExistence type="predicted"/>
<dbReference type="RefSeq" id="WP_211298735.1">
    <property type="nucleotide sequence ID" value="NZ_PVZF01000009.1"/>
</dbReference>
<name>A0A2T0R0L2_9ACTN</name>
<accession>A0A2T0R0L2</accession>
<dbReference type="AlphaFoldDB" id="A0A2T0R0L2"/>
<evidence type="ECO:0000313" key="3">
    <source>
        <dbReference type="Proteomes" id="UP000238083"/>
    </source>
</evidence>
<feature type="transmembrane region" description="Helical" evidence="1">
    <location>
        <begin position="24"/>
        <end position="41"/>
    </location>
</feature>
<protein>
    <submittedName>
        <fullName evidence="2">Putative secreted protein with PEP-CTERM sorting signal</fullName>
    </submittedName>
</protein>
<evidence type="ECO:0000313" key="2">
    <source>
        <dbReference type="EMBL" id="PRY12827.1"/>
    </source>
</evidence>
<keyword evidence="1" id="KW-0472">Membrane</keyword>
<dbReference type="Proteomes" id="UP000238083">
    <property type="component" value="Unassembled WGS sequence"/>
</dbReference>